<evidence type="ECO:0000256" key="7">
    <source>
        <dbReference type="PROSITE-ProRule" id="PRU10141"/>
    </source>
</evidence>
<dbReference type="GO" id="GO:0004674">
    <property type="term" value="F:protein serine/threonine kinase activity"/>
    <property type="evidence" value="ECO:0007669"/>
    <property type="project" value="UniProtKB-KW"/>
</dbReference>
<evidence type="ECO:0000256" key="4">
    <source>
        <dbReference type="ARBA" id="ARBA00022741"/>
    </source>
</evidence>
<keyword evidence="1 8" id="KW-0723">Serine/threonine-protein kinase</keyword>
<reference evidence="10" key="1">
    <citation type="submission" date="2016-10" db="EMBL/GenBank/DDBJ databases">
        <authorList>
            <person name="Benchimol M."/>
            <person name="Almeida L.G."/>
            <person name="Vasconcelos A.T."/>
            <person name="Perreira-Neves A."/>
            <person name="Rosa I.A."/>
            <person name="Tasca T."/>
            <person name="Bogo M.R."/>
            <person name="de Souza W."/>
        </authorList>
    </citation>
    <scope>NUCLEOTIDE SEQUENCE [LARGE SCALE GENOMIC DNA]</scope>
    <source>
        <strain evidence="10">K</strain>
    </source>
</reference>
<keyword evidence="5 10" id="KW-0418">Kinase</keyword>
<dbReference type="OrthoDB" id="354826at2759"/>
<evidence type="ECO:0000313" key="11">
    <source>
        <dbReference type="Proteomes" id="UP000179807"/>
    </source>
</evidence>
<gene>
    <name evidence="10" type="primary">ATPK1</name>
    <name evidence="10" type="ORF">TRFO_35663</name>
</gene>
<dbReference type="FunFam" id="1.10.510.10:FF:000008">
    <property type="entry name" value="Non-specific serine/threonine protein kinase"/>
    <property type="match status" value="1"/>
</dbReference>
<dbReference type="GeneID" id="94845093"/>
<comment type="similarity">
    <text evidence="8">Belongs to the protein kinase superfamily.</text>
</comment>
<protein>
    <submittedName>
        <fullName evidence="10">Serine/threonine-protein kinase AtPK1/AtPK6</fullName>
    </submittedName>
</protein>
<dbReference type="Proteomes" id="UP000179807">
    <property type="component" value="Unassembled WGS sequence"/>
</dbReference>
<dbReference type="VEuPathDB" id="TrichDB:TRFO_35663"/>
<evidence type="ECO:0000256" key="3">
    <source>
        <dbReference type="ARBA" id="ARBA00022679"/>
    </source>
</evidence>
<feature type="binding site" evidence="7">
    <location>
        <position position="155"/>
    </location>
    <ligand>
        <name>ATP</name>
        <dbReference type="ChEBI" id="CHEBI:30616"/>
    </ligand>
</feature>
<dbReference type="PANTHER" id="PTHR24351">
    <property type="entry name" value="RIBOSOMAL PROTEIN S6 KINASE"/>
    <property type="match status" value="1"/>
</dbReference>
<dbReference type="RefSeq" id="XP_068351157.1">
    <property type="nucleotide sequence ID" value="XM_068510389.1"/>
</dbReference>
<dbReference type="SUPFAM" id="SSF56112">
    <property type="entry name" value="Protein kinase-like (PK-like)"/>
    <property type="match status" value="1"/>
</dbReference>
<keyword evidence="4 7" id="KW-0547">Nucleotide-binding</keyword>
<dbReference type="InterPro" id="IPR011009">
    <property type="entry name" value="Kinase-like_dom_sf"/>
</dbReference>
<dbReference type="PROSITE" id="PS50011">
    <property type="entry name" value="PROTEIN_KINASE_DOM"/>
    <property type="match status" value="1"/>
</dbReference>
<dbReference type="Gene3D" id="1.10.510.10">
    <property type="entry name" value="Transferase(Phosphotransferase) domain 1"/>
    <property type="match status" value="1"/>
</dbReference>
<dbReference type="FunFam" id="3.30.200.20:FF:000771">
    <property type="entry name" value="AGC family protein kinase"/>
    <property type="match status" value="1"/>
</dbReference>
<accession>A0A1J4JL76</accession>
<dbReference type="InterPro" id="IPR000719">
    <property type="entry name" value="Prot_kinase_dom"/>
</dbReference>
<proteinExistence type="inferred from homology"/>
<keyword evidence="11" id="KW-1185">Reference proteome</keyword>
<dbReference type="EMBL" id="MLAK01001080">
    <property type="protein sequence ID" value="OHS98020.1"/>
    <property type="molecule type" value="Genomic_DNA"/>
</dbReference>
<dbReference type="GO" id="GO:0005524">
    <property type="term" value="F:ATP binding"/>
    <property type="evidence" value="ECO:0007669"/>
    <property type="project" value="UniProtKB-UniRule"/>
</dbReference>
<keyword evidence="3" id="KW-0808">Transferase</keyword>
<name>A0A1J4JL76_9EUKA</name>
<evidence type="ECO:0000256" key="2">
    <source>
        <dbReference type="ARBA" id="ARBA00022553"/>
    </source>
</evidence>
<dbReference type="PROSITE" id="PS00107">
    <property type="entry name" value="PROTEIN_KINASE_ATP"/>
    <property type="match status" value="1"/>
</dbReference>
<evidence type="ECO:0000256" key="5">
    <source>
        <dbReference type="ARBA" id="ARBA00022777"/>
    </source>
</evidence>
<keyword evidence="2" id="KW-0597">Phosphoprotein</keyword>
<dbReference type="PROSITE" id="PS00108">
    <property type="entry name" value="PROTEIN_KINASE_ST"/>
    <property type="match status" value="1"/>
</dbReference>
<dbReference type="InterPro" id="IPR008271">
    <property type="entry name" value="Ser/Thr_kinase_AS"/>
</dbReference>
<evidence type="ECO:0000256" key="1">
    <source>
        <dbReference type="ARBA" id="ARBA00022527"/>
    </source>
</evidence>
<evidence type="ECO:0000259" key="9">
    <source>
        <dbReference type="PROSITE" id="PS50011"/>
    </source>
</evidence>
<organism evidence="10 11">
    <name type="scientific">Tritrichomonas foetus</name>
    <dbReference type="NCBI Taxonomy" id="1144522"/>
    <lineage>
        <taxon>Eukaryota</taxon>
        <taxon>Metamonada</taxon>
        <taxon>Parabasalia</taxon>
        <taxon>Tritrichomonadida</taxon>
        <taxon>Tritrichomonadidae</taxon>
        <taxon>Tritrichomonas</taxon>
    </lineage>
</organism>
<keyword evidence="6 7" id="KW-0067">ATP-binding</keyword>
<feature type="domain" description="Protein kinase" evidence="9">
    <location>
        <begin position="126"/>
        <end position="385"/>
    </location>
</feature>
<dbReference type="Pfam" id="PF00069">
    <property type="entry name" value="Pkinase"/>
    <property type="match status" value="1"/>
</dbReference>
<sequence length="475" mass="54358">MLNNPDCALFWEGEMYKKSNFFGLWKHCHVELHQMELYIRRSSKSASIEKRIFLTDKTKVSLIEKGDSVPWLSISEEGNDDPNENNYFHYNSQLILTADEENTVIQLLVSIRSAYFHNETLSISDFSIQSVIGRGNFGKVTLVKKNETNEYYALKAVHKMKLIETNQVQSALNERNILSQNKHPFIVSLKFAFQSATKFYIGMEFLSGGDLRNYMNKLKYGNTTAQKTISFRDIQIYLAEIGLALDHLHSNGVVYRDLKPENVMIADDGHIKLTDFGLSQDIGKEGSSRSMCGTLEYIAPEIVTNQTYSFSVDWWSLGILAYELIFQRTPFSDENRGRLFAKIVHEDVKFPKDTDDRIKDFIKKLLVKDQEKRFTFEQLKCHPFWDGLNFDEVMQKRHTPQFVPNCGPSVENFNSVYTNEKAFDSFATPPVGEKSVGVNGFSFMGSIDMSSSPESPVLSSKLISEDYDGMEIITC</sequence>
<dbReference type="SMART" id="SM00220">
    <property type="entry name" value="S_TKc"/>
    <property type="match status" value="1"/>
</dbReference>
<dbReference type="SUPFAM" id="SSF50729">
    <property type="entry name" value="PH domain-like"/>
    <property type="match status" value="1"/>
</dbReference>
<comment type="caution">
    <text evidence="10">The sequence shown here is derived from an EMBL/GenBank/DDBJ whole genome shotgun (WGS) entry which is preliminary data.</text>
</comment>
<dbReference type="InterPro" id="IPR017441">
    <property type="entry name" value="Protein_kinase_ATP_BS"/>
</dbReference>
<dbReference type="InterPro" id="IPR045270">
    <property type="entry name" value="STKc_AGC"/>
</dbReference>
<evidence type="ECO:0000313" key="10">
    <source>
        <dbReference type="EMBL" id="OHS98020.1"/>
    </source>
</evidence>
<dbReference type="AlphaFoldDB" id="A0A1J4JL76"/>
<evidence type="ECO:0000256" key="6">
    <source>
        <dbReference type="ARBA" id="ARBA00022840"/>
    </source>
</evidence>
<dbReference type="Gene3D" id="3.30.200.20">
    <property type="entry name" value="Phosphorylase Kinase, domain 1"/>
    <property type="match status" value="1"/>
</dbReference>
<evidence type="ECO:0000256" key="8">
    <source>
        <dbReference type="RuleBase" id="RU000304"/>
    </source>
</evidence>
<dbReference type="CDD" id="cd05123">
    <property type="entry name" value="STKc_AGC"/>
    <property type="match status" value="1"/>
</dbReference>